<sequence length="62" mass="7102">MVRPTNGIKYVEEITEVLKDKSSDAAAKRIQQRADQYIDELDALDTEAKSKFKDVPETNVCW</sequence>
<organism evidence="1 2">
    <name type="scientific">Weissella viridescens</name>
    <name type="common">Lactobacillus viridescens</name>
    <dbReference type="NCBI Taxonomy" id="1629"/>
    <lineage>
        <taxon>Bacteria</taxon>
        <taxon>Bacillati</taxon>
        <taxon>Bacillota</taxon>
        <taxon>Bacilli</taxon>
        <taxon>Lactobacillales</taxon>
        <taxon>Lactobacillaceae</taxon>
        <taxon>Weissella</taxon>
    </lineage>
</organism>
<name>A0A380NXJ8_WEIVI</name>
<dbReference type="EMBL" id="UHIV01000001">
    <property type="protein sequence ID" value="SUP52657.1"/>
    <property type="molecule type" value="Genomic_DNA"/>
</dbReference>
<dbReference type="GO" id="GO:0046872">
    <property type="term" value="F:metal ion binding"/>
    <property type="evidence" value="ECO:0007669"/>
    <property type="project" value="InterPro"/>
</dbReference>
<dbReference type="AlphaFoldDB" id="A0A380NXJ8"/>
<proteinExistence type="predicted"/>
<dbReference type="GO" id="GO:0030001">
    <property type="term" value="P:metal ion transport"/>
    <property type="evidence" value="ECO:0007669"/>
    <property type="project" value="InterPro"/>
</dbReference>
<evidence type="ECO:0000313" key="2">
    <source>
        <dbReference type="Proteomes" id="UP000254621"/>
    </source>
</evidence>
<dbReference type="SUPFAM" id="SSF53807">
    <property type="entry name" value="Helical backbone' metal receptor"/>
    <property type="match status" value="1"/>
</dbReference>
<gene>
    <name evidence="1" type="ORF">NCTC13645_00556</name>
</gene>
<dbReference type="Proteomes" id="UP000254621">
    <property type="component" value="Unassembled WGS sequence"/>
</dbReference>
<reference evidence="1 2" key="1">
    <citation type="submission" date="2018-06" db="EMBL/GenBank/DDBJ databases">
        <authorList>
            <consortium name="Pathogen Informatics"/>
            <person name="Doyle S."/>
        </authorList>
    </citation>
    <scope>NUCLEOTIDE SEQUENCE [LARGE SCALE GENOMIC DNA]</scope>
    <source>
        <strain evidence="1 2">NCTC13645</strain>
    </source>
</reference>
<protein>
    <submittedName>
        <fullName evidence="1">Periplasmic solute binding protein family</fullName>
    </submittedName>
</protein>
<evidence type="ECO:0000313" key="1">
    <source>
        <dbReference type="EMBL" id="SUP52657.1"/>
    </source>
</evidence>
<dbReference type="InterPro" id="IPR006127">
    <property type="entry name" value="ZnuA-like"/>
</dbReference>
<dbReference type="Pfam" id="PF01297">
    <property type="entry name" value="ZnuA"/>
    <property type="match status" value="1"/>
</dbReference>
<accession>A0A380NXJ8</accession>
<dbReference type="Gene3D" id="3.40.50.1980">
    <property type="entry name" value="Nitrogenase molybdenum iron protein domain"/>
    <property type="match status" value="1"/>
</dbReference>